<sequence length="362" mass="41153">MMLYYNSMNESNLRRPVSGAAATVQIAENSFSSNSIFWIEVEKIKPNPYQPRREFNEESLRDLASSIKQYGILQPLTVTRQEIETSGGITTEYELIAGERRLRASKIAGLSLVPVIIRIGENSEKEKLELAIIENLQREDLSPVDRAVAFQRLADEFGLNPTQIGKKIGRSREYVSNSIRLLGLPEEVLTSLRDRKITEGHARTLLMLSDKPAEQSTVHKEILFKKLTVREVERIARKIAFERVRKHGEDTNPEILSFERELTEKLGTRVQIKQEEFGGRIMIDYFSPEDLTNILLLIEKGRQEGVSVNDPLRREAEAISTGNNLDAASLETEPDANEAPIDDKPESEKEPEDLYSIRDFNI</sequence>
<dbReference type="EMBL" id="PCYL01000005">
    <property type="protein sequence ID" value="PIR47130.1"/>
    <property type="molecule type" value="Genomic_DNA"/>
</dbReference>
<protein>
    <submittedName>
        <fullName evidence="6">Stage 0 sporulation protein J</fullName>
    </submittedName>
</protein>
<feature type="region of interest" description="Disordered" evidence="4">
    <location>
        <begin position="319"/>
        <end position="362"/>
    </location>
</feature>
<dbReference type="FunFam" id="1.10.10.2830:FF:000001">
    <property type="entry name" value="Chromosome partitioning protein ParB"/>
    <property type="match status" value="1"/>
</dbReference>
<reference evidence="6 7" key="1">
    <citation type="submission" date="2017-09" db="EMBL/GenBank/DDBJ databases">
        <title>Depth-based differentiation of microbial function through sediment-hosted aquifers and enrichment of novel symbionts in the deep terrestrial subsurface.</title>
        <authorList>
            <person name="Probst A.J."/>
            <person name="Ladd B."/>
            <person name="Jarett J.K."/>
            <person name="Geller-Mcgrath D.E."/>
            <person name="Sieber C.M."/>
            <person name="Emerson J.B."/>
            <person name="Anantharaman K."/>
            <person name="Thomas B.C."/>
            <person name="Malmstrom R."/>
            <person name="Stieglmeier M."/>
            <person name="Klingl A."/>
            <person name="Woyke T."/>
            <person name="Ryan C.M."/>
            <person name="Banfield J.F."/>
        </authorList>
    </citation>
    <scope>NUCLEOTIDE SEQUENCE [LARGE SCALE GENOMIC DNA]</scope>
    <source>
        <strain evidence="6">CG10_big_fil_rev_8_21_14_0_10_45_14</strain>
    </source>
</reference>
<dbReference type="InterPro" id="IPR004437">
    <property type="entry name" value="ParB/RepB/Spo0J"/>
</dbReference>
<dbReference type="InterPro" id="IPR041468">
    <property type="entry name" value="HTH_ParB/Spo0J"/>
</dbReference>
<evidence type="ECO:0000313" key="7">
    <source>
        <dbReference type="Proteomes" id="UP000230833"/>
    </source>
</evidence>
<gene>
    <name evidence="6" type="ORF">COV07_00445</name>
</gene>
<feature type="domain" description="ParB-like N-terminal" evidence="5">
    <location>
        <begin position="37"/>
        <end position="136"/>
    </location>
</feature>
<dbReference type="InterPro" id="IPR036086">
    <property type="entry name" value="ParB/Sulfiredoxin_sf"/>
</dbReference>
<dbReference type="InterPro" id="IPR050336">
    <property type="entry name" value="Chromosome_partition/occlusion"/>
</dbReference>
<dbReference type="Pfam" id="PF02195">
    <property type="entry name" value="ParB_N"/>
    <property type="match status" value="1"/>
</dbReference>
<dbReference type="PANTHER" id="PTHR33375">
    <property type="entry name" value="CHROMOSOME-PARTITIONING PROTEIN PARB-RELATED"/>
    <property type="match status" value="1"/>
</dbReference>
<evidence type="ECO:0000259" key="5">
    <source>
        <dbReference type="SMART" id="SM00470"/>
    </source>
</evidence>
<dbReference type="GO" id="GO:0003677">
    <property type="term" value="F:DNA binding"/>
    <property type="evidence" value="ECO:0007669"/>
    <property type="project" value="UniProtKB-KW"/>
</dbReference>
<evidence type="ECO:0000256" key="4">
    <source>
        <dbReference type="SAM" id="MobiDB-lite"/>
    </source>
</evidence>
<proteinExistence type="inferred from homology"/>
<dbReference type="Proteomes" id="UP000230833">
    <property type="component" value="Unassembled WGS sequence"/>
</dbReference>
<dbReference type="FunFam" id="3.90.1530.30:FF:000001">
    <property type="entry name" value="Chromosome partitioning protein ParB"/>
    <property type="match status" value="1"/>
</dbReference>
<organism evidence="6 7">
    <name type="scientific">Candidatus Vogelbacteria bacterium CG10_big_fil_rev_8_21_14_0_10_45_14</name>
    <dbReference type="NCBI Taxonomy" id="1975042"/>
    <lineage>
        <taxon>Bacteria</taxon>
        <taxon>Candidatus Vogeliibacteriota</taxon>
    </lineage>
</organism>
<dbReference type="GO" id="GO:0005694">
    <property type="term" value="C:chromosome"/>
    <property type="evidence" value="ECO:0007669"/>
    <property type="project" value="TreeGrafter"/>
</dbReference>
<dbReference type="Gene3D" id="1.10.10.2830">
    <property type="match status" value="1"/>
</dbReference>
<keyword evidence="2" id="KW-0159">Chromosome partition</keyword>
<dbReference type="Pfam" id="PF17762">
    <property type="entry name" value="HTH_ParB"/>
    <property type="match status" value="1"/>
</dbReference>
<name>A0A2H0RKY8_9BACT</name>
<comment type="similarity">
    <text evidence="1">Belongs to the ParB family.</text>
</comment>
<dbReference type="NCBIfam" id="TIGR00180">
    <property type="entry name" value="parB_part"/>
    <property type="match status" value="1"/>
</dbReference>
<accession>A0A2H0RKY8</accession>
<dbReference type="SUPFAM" id="SSF109709">
    <property type="entry name" value="KorB DNA-binding domain-like"/>
    <property type="match status" value="1"/>
</dbReference>
<dbReference type="Gene3D" id="3.90.1530.30">
    <property type="match status" value="1"/>
</dbReference>
<dbReference type="SUPFAM" id="SSF110849">
    <property type="entry name" value="ParB/Sulfiredoxin"/>
    <property type="match status" value="1"/>
</dbReference>
<evidence type="ECO:0000256" key="1">
    <source>
        <dbReference type="ARBA" id="ARBA00006295"/>
    </source>
</evidence>
<dbReference type="AlphaFoldDB" id="A0A2H0RKY8"/>
<comment type="caution">
    <text evidence="6">The sequence shown here is derived from an EMBL/GenBank/DDBJ whole genome shotgun (WGS) entry which is preliminary data.</text>
</comment>
<evidence type="ECO:0000256" key="2">
    <source>
        <dbReference type="ARBA" id="ARBA00022829"/>
    </source>
</evidence>
<dbReference type="InterPro" id="IPR057240">
    <property type="entry name" value="ParB_dimer_C"/>
</dbReference>
<keyword evidence="3" id="KW-0238">DNA-binding</keyword>
<dbReference type="InterPro" id="IPR003115">
    <property type="entry name" value="ParB_N"/>
</dbReference>
<dbReference type="PANTHER" id="PTHR33375:SF1">
    <property type="entry name" value="CHROMOSOME-PARTITIONING PROTEIN PARB-RELATED"/>
    <property type="match status" value="1"/>
</dbReference>
<evidence type="ECO:0000256" key="3">
    <source>
        <dbReference type="ARBA" id="ARBA00023125"/>
    </source>
</evidence>
<dbReference type="CDD" id="cd16393">
    <property type="entry name" value="SPO0J_N"/>
    <property type="match status" value="1"/>
</dbReference>
<dbReference type="SMART" id="SM00470">
    <property type="entry name" value="ParB"/>
    <property type="match status" value="1"/>
</dbReference>
<dbReference type="Pfam" id="PF23552">
    <property type="entry name" value="ParB_C"/>
    <property type="match status" value="1"/>
</dbReference>
<evidence type="ECO:0000313" key="6">
    <source>
        <dbReference type="EMBL" id="PIR47130.1"/>
    </source>
</evidence>
<dbReference type="GO" id="GO:0007059">
    <property type="term" value="P:chromosome segregation"/>
    <property type="evidence" value="ECO:0007669"/>
    <property type="project" value="UniProtKB-KW"/>
</dbReference>